<feature type="signal peptide" evidence="11">
    <location>
        <begin position="1"/>
        <end position="23"/>
    </location>
</feature>
<keyword evidence="9" id="KW-0472">Membrane</keyword>
<evidence type="ECO:0000256" key="2">
    <source>
        <dbReference type="ARBA" id="ARBA00011233"/>
    </source>
</evidence>
<comment type="subcellular location">
    <subcellularLocation>
        <location evidence="1">Cell outer membrane</location>
        <topology evidence="1">Multi-pass membrane protein</topology>
    </subcellularLocation>
</comment>
<protein>
    <recommendedName>
        <fullName evidence="12">Porin domain-containing protein</fullName>
    </recommendedName>
</protein>
<feature type="domain" description="Porin" evidence="12">
    <location>
        <begin position="11"/>
        <end position="334"/>
    </location>
</feature>
<dbReference type="KEGG" id="tgr:Tgr7_2781"/>
<dbReference type="PANTHER" id="PTHR34501:SF9">
    <property type="entry name" value="MAJOR OUTER MEMBRANE PROTEIN P.IA"/>
    <property type="match status" value="1"/>
</dbReference>
<evidence type="ECO:0000259" key="12">
    <source>
        <dbReference type="Pfam" id="PF13609"/>
    </source>
</evidence>
<accession>B8GNG4</accession>
<dbReference type="GO" id="GO:0015288">
    <property type="term" value="F:porin activity"/>
    <property type="evidence" value="ECO:0007669"/>
    <property type="project" value="UniProtKB-KW"/>
</dbReference>
<dbReference type="Gene3D" id="2.40.160.10">
    <property type="entry name" value="Porin"/>
    <property type="match status" value="1"/>
</dbReference>
<dbReference type="eggNOG" id="COG3203">
    <property type="taxonomic scope" value="Bacteria"/>
</dbReference>
<keyword evidence="4" id="KW-1134">Transmembrane beta strand</keyword>
<evidence type="ECO:0000313" key="13">
    <source>
        <dbReference type="EMBL" id="ACL73855.1"/>
    </source>
</evidence>
<keyword evidence="5" id="KW-0812">Transmembrane</keyword>
<dbReference type="GO" id="GO:0006811">
    <property type="term" value="P:monoatomic ion transport"/>
    <property type="evidence" value="ECO:0007669"/>
    <property type="project" value="UniProtKB-KW"/>
</dbReference>
<dbReference type="AlphaFoldDB" id="B8GNG4"/>
<dbReference type="Pfam" id="PF13609">
    <property type="entry name" value="Porin_4"/>
    <property type="match status" value="1"/>
</dbReference>
<dbReference type="InterPro" id="IPR023614">
    <property type="entry name" value="Porin_dom_sf"/>
</dbReference>
<evidence type="ECO:0000256" key="1">
    <source>
        <dbReference type="ARBA" id="ARBA00004571"/>
    </source>
</evidence>
<reference evidence="13 14" key="1">
    <citation type="journal article" date="2011" name="Stand. Genomic Sci.">
        <title>Complete genome sequence of 'Thioalkalivibrio sulfidophilus' HL-EbGr7.</title>
        <authorList>
            <person name="Muyzer G."/>
            <person name="Sorokin D.Y."/>
            <person name="Mavromatis K."/>
            <person name="Lapidus A."/>
            <person name="Clum A."/>
            <person name="Ivanova N."/>
            <person name="Pati A."/>
            <person name="d'Haeseleer P."/>
            <person name="Woyke T."/>
            <person name="Kyrpides N.C."/>
        </authorList>
    </citation>
    <scope>NUCLEOTIDE SEQUENCE [LARGE SCALE GENOMIC DNA]</scope>
    <source>
        <strain evidence="13 14">HL-EbGR7</strain>
    </source>
</reference>
<evidence type="ECO:0000256" key="8">
    <source>
        <dbReference type="ARBA" id="ARBA00023114"/>
    </source>
</evidence>
<dbReference type="GO" id="GO:0046930">
    <property type="term" value="C:pore complex"/>
    <property type="evidence" value="ECO:0007669"/>
    <property type="project" value="UniProtKB-KW"/>
</dbReference>
<organism evidence="13 14">
    <name type="scientific">Thioalkalivibrio sulfidiphilus (strain HL-EbGR7)</name>
    <dbReference type="NCBI Taxonomy" id="396588"/>
    <lineage>
        <taxon>Bacteria</taxon>
        <taxon>Pseudomonadati</taxon>
        <taxon>Pseudomonadota</taxon>
        <taxon>Gammaproteobacteria</taxon>
        <taxon>Chromatiales</taxon>
        <taxon>Ectothiorhodospiraceae</taxon>
        <taxon>Thioalkalivibrio</taxon>
    </lineage>
</organism>
<keyword evidence="8" id="KW-0626">Porin</keyword>
<keyword evidence="7" id="KW-0406">Ion transport</keyword>
<dbReference type="EMBL" id="CP001339">
    <property type="protein sequence ID" value="ACL73855.1"/>
    <property type="molecule type" value="Genomic_DNA"/>
</dbReference>
<evidence type="ECO:0000256" key="9">
    <source>
        <dbReference type="ARBA" id="ARBA00023136"/>
    </source>
</evidence>
<comment type="subunit">
    <text evidence="2">Homotrimer.</text>
</comment>
<dbReference type="PANTHER" id="PTHR34501">
    <property type="entry name" value="PROTEIN YDDL-RELATED"/>
    <property type="match status" value="1"/>
</dbReference>
<gene>
    <name evidence="13" type="ordered locus">Tgr7_2781</name>
</gene>
<dbReference type="Proteomes" id="UP000002383">
    <property type="component" value="Chromosome"/>
</dbReference>
<evidence type="ECO:0000256" key="3">
    <source>
        <dbReference type="ARBA" id="ARBA00022448"/>
    </source>
</evidence>
<evidence type="ECO:0000256" key="5">
    <source>
        <dbReference type="ARBA" id="ARBA00022692"/>
    </source>
</evidence>
<evidence type="ECO:0000256" key="6">
    <source>
        <dbReference type="ARBA" id="ARBA00022729"/>
    </source>
</evidence>
<dbReference type="InterPro" id="IPR050298">
    <property type="entry name" value="Gram-neg_bact_OMP"/>
</dbReference>
<dbReference type="STRING" id="396588.Tgr7_2781"/>
<evidence type="ECO:0000256" key="11">
    <source>
        <dbReference type="SAM" id="SignalP"/>
    </source>
</evidence>
<keyword evidence="14" id="KW-1185">Reference proteome</keyword>
<evidence type="ECO:0000256" key="10">
    <source>
        <dbReference type="ARBA" id="ARBA00023237"/>
    </source>
</evidence>
<keyword evidence="3" id="KW-0813">Transport</keyword>
<proteinExistence type="predicted"/>
<dbReference type="RefSeq" id="WP_012639330.1">
    <property type="nucleotide sequence ID" value="NC_011901.1"/>
</dbReference>
<evidence type="ECO:0000256" key="4">
    <source>
        <dbReference type="ARBA" id="ARBA00022452"/>
    </source>
</evidence>
<sequence length="355" mass="37396" precursor="true">MMKKTLIAAGVAAAMAIPAIAAADVQLSAQLQAELFSVSGDPRNGTNMNGKGLYIGDAIEEGGDINSGNWSRVDLRASHDLGNGLTGYAHLSANPNITTGNALGASREVLVGLRGAFGDLSVGRMASAYGTAGKDPFNATFMQARGNGGQLGGFQGLGNGSYVNNAIGYKNKFEMVSLNATLGLDQSANTDALSEDNNGQHMYALRVNVDLSPVEVWVAHTNADEYGQATRTRPIDTNFQATKLGAQFKTGAFGVVGQYENIKHDTAGVDTNYAGNFYMLSGTYSMGANTFMLGFGQFSAENDDRDQQWIAAGMRHAFNRNVSIHGGVRQTEYDLGAADTGNKETVVGAGMRVTF</sequence>
<keyword evidence="6 11" id="KW-0732">Signal</keyword>
<dbReference type="CDD" id="cd00342">
    <property type="entry name" value="gram_neg_porins"/>
    <property type="match status" value="1"/>
</dbReference>
<keyword evidence="10" id="KW-0998">Cell outer membrane</keyword>
<evidence type="ECO:0000256" key="7">
    <source>
        <dbReference type="ARBA" id="ARBA00023065"/>
    </source>
</evidence>
<feature type="chain" id="PRO_5002872857" description="Porin domain-containing protein" evidence="11">
    <location>
        <begin position="24"/>
        <end position="355"/>
    </location>
</feature>
<name>B8GNG4_THISH</name>
<dbReference type="HOGENOM" id="CLU_782886_0_0_6"/>
<evidence type="ECO:0000313" key="14">
    <source>
        <dbReference type="Proteomes" id="UP000002383"/>
    </source>
</evidence>
<dbReference type="InterPro" id="IPR033900">
    <property type="entry name" value="Gram_neg_porin_domain"/>
</dbReference>
<dbReference type="SUPFAM" id="SSF56935">
    <property type="entry name" value="Porins"/>
    <property type="match status" value="1"/>
</dbReference>
<dbReference type="GO" id="GO:0009279">
    <property type="term" value="C:cell outer membrane"/>
    <property type="evidence" value="ECO:0007669"/>
    <property type="project" value="UniProtKB-SubCell"/>
</dbReference>